<evidence type="ECO:0000256" key="8">
    <source>
        <dbReference type="ARBA" id="ARBA00023288"/>
    </source>
</evidence>
<evidence type="ECO:0000313" key="12">
    <source>
        <dbReference type="EMBL" id="APD73855.1"/>
    </source>
</evidence>
<feature type="chain" id="PRO_5012113853" evidence="10">
    <location>
        <begin position="19"/>
        <end position="438"/>
    </location>
</feature>
<keyword evidence="3" id="KW-1003">Cell membrane</keyword>
<feature type="signal peptide" evidence="10">
    <location>
        <begin position="1"/>
        <end position="18"/>
    </location>
</feature>
<feature type="compositionally biased region" description="Basic residues" evidence="9">
    <location>
        <begin position="119"/>
        <end position="128"/>
    </location>
</feature>
<dbReference type="Pfam" id="PF13206">
    <property type="entry name" value="VSG_B"/>
    <property type="match status" value="1"/>
</dbReference>
<dbReference type="GO" id="GO:0098552">
    <property type="term" value="C:side of membrane"/>
    <property type="evidence" value="ECO:0007669"/>
    <property type="project" value="UniProtKB-KW"/>
</dbReference>
<dbReference type="VEuPathDB" id="TriTrypDB:Tb08.27P2.240"/>
<keyword evidence="5 10" id="KW-0732">Signal</keyword>
<evidence type="ECO:0000256" key="9">
    <source>
        <dbReference type="SAM" id="MobiDB-lite"/>
    </source>
</evidence>
<dbReference type="InterPro" id="IPR025932">
    <property type="entry name" value="Trypano_VSG_B_N_dom"/>
</dbReference>
<accession>A0A1J0R7K9</accession>
<evidence type="ECO:0000256" key="2">
    <source>
        <dbReference type="ARBA" id="ARBA00004609"/>
    </source>
</evidence>
<dbReference type="GO" id="GO:0005886">
    <property type="term" value="C:plasma membrane"/>
    <property type="evidence" value="ECO:0007669"/>
    <property type="project" value="UniProtKB-SubCell"/>
</dbReference>
<organism evidence="12">
    <name type="scientific">Trypanosoma brucei</name>
    <dbReference type="NCBI Taxonomy" id="5691"/>
    <lineage>
        <taxon>Eukaryota</taxon>
        <taxon>Discoba</taxon>
        <taxon>Euglenozoa</taxon>
        <taxon>Kinetoplastea</taxon>
        <taxon>Metakinetoplastina</taxon>
        <taxon>Trypanosomatida</taxon>
        <taxon>Trypanosomatidae</taxon>
        <taxon>Trypanosoma</taxon>
    </lineage>
</organism>
<dbReference type="VEuPathDB" id="TriTrypDB:Tb1125.Tb08.27P2.240"/>
<keyword evidence="6" id="KW-0472">Membrane</keyword>
<evidence type="ECO:0000256" key="7">
    <source>
        <dbReference type="ARBA" id="ARBA00023180"/>
    </source>
</evidence>
<evidence type="ECO:0000259" key="11">
    <source>
        <dbReference type="Pfam" id="PF13206"/>
    </source>
</evidence>
<proteinExistence type="predicted"/>
<keyword evidence="8" id="KW-0449">Lipoprotein</keyword>
<evidence type="ECO:0000256" key="10">
    <source>
        <dbReference type="SAM" id="SignalP"/>
    </source>
</evidence>
<dbReference type="EMBL" id="KX699899">
    <property type="protein sequence ID" value="APD73855.1"/>
    <property type="molecule type" value="Genomic_DNA"/>
</dbReference>
<comment type="function">
    <text evidence="1">VSG forms a coat on the surface of the parasite. The trypanosome evades the immune response of the host by expressing a series of antigenically distinct VSGs from an estimated 1000 VSG genes.</text>
</comment>
<feature type="domain" description="Trypanosome variant surface glycoprotein B-type N-terminal" evidence="11">
    <location>
        <begin position="13"/>
        <end position="372"/>
    </location>
</feature>
<protein>
    <submittedName>
        <fullName evidence="12">Variant surface glycoprotein 1125.1706</fullName>
    </submittedName>
</protein>
<reference evidence="12" key="1">
    <citation type="submission" date="2016-08" db="EMBL/GenBank/DDBJ databases">
        <title>VSG repertoire of Trypanosoma brucei EATRO 1125.</title>
        <authorList>
            <person name="Cross G.A."/>
        </authorList>
    </citation>
    <scope>NUCLEOTIDE SEQUENCE</scope>
    <source>
        <strain evidence="12">EATRO 1125</strain>
    </source>
</reference>
<name>A0A1J0R7K9_9TRYP</name>
<sequence>MWLILALLTLGGARVERGAEKNVNGVEFNLFCHIANMLNGEKIKDVKTDGLDSQAQAAWTEVKNIFTVTSNESYYNEVPTPTTTPGAEDGSAKAARIAKWVQARQEMEKTKLAGEPNKKKYTRQKRDKMPKGTQKKLNTPFKLASQAESEVQGVDRQLATNAEEIRAAARSAILGGNRQGSQTKPTVDDDAFGGNYATGCKGQAGTGKNLANDIVCICCTDSGNDKTTLQMCTSIDERAAYSAPYNSAANAKTVFTALLTVCGKTSSKPELTTGNIEASIAAFTAALGRNTKGSATNEGAYVFGNGEDSGDECNGGAASGQSRVSYHGLITACTGTELGTAIVWIRQLQIVWTKLKTRRQLLQKRERQQTRLISLAVKMQELYQEALHGELPITTEAQNKPQPTPDSDKQEACEKVTNKTACEAKCCKWSGTEETIVK</sequence>
<evidence type="ECO:0000256" key="5">
    <source>
        <dbReference type="ARBA" id="ARBA00022729"/>
    </source>
</evidence>
<keyword evidence="4" id="KW-0336">GPI-anchor</keyword>
<evidence type="ECO:0000256" key="4">
    <source>
        <dbReference type="ARBA" id="ARBA00022622"/>
    </source>
</evidence>
<evidence type="ECO:0000256" key="6">
    <source>
        <dbReference type="ARBA" id="ARBA00023136"/>
    </source>
</evidence>
<feature type="region of interest" description="Disordered" evidence="9">
    <location>
        <begin position="112"/>
        <end position="135"/>
    </location>
</feature>
<keyword evidence="7" id="KW-0325">Glycoprotein</keyword>
<dbReference type="AlphaFoldDB" id="A0A1J0R7K9"/>
<comment type="subcellular location">
    <subcellularLocation>
        <location evidence="2">Cell membrane</location>
        <topology evidence="2">Lipid-anchor</topology>
        <topology evidence="2">GPI-anchor</topology>
    </subcellularLocation>
</comment>
<evidence type="ECO:0000256" key="3">
    <source>
        <dbReference type="ARBA" id="ARBA00022475"/>
    </source>
</evidence>
<evidence type="ECO:0000256" key="1">
    <source>
        <dbReference type="ARBA" id="ARBA00002523"/>
    </source>
</evidence>
<dbReference type="VEuPathDB" id="TriTrypDB:Tb427_000446100"/>